<dbReference type="Pfam" id="PF08922">
    <property type="entry name" value="DUF1905"/>
    <property type="match status" value="1"/>
</dbReference>
<organism evidence="1 2">
    <name type="scientific">Sphingomonas lacunae</name>
    <dbReference type="NCBI Taxonomy" id="2698828"/>
    <lineage>
        <taxon>Bacteria</taxon>
        <taxon>Pseudomonadati</taxon>
        <taxon>Pseudomonadota</taxon>
        <taxon>Alphaproteobacteria</taxon>
        <taxon>Sphingomonadales</taxon>
        <taxon>Sphingomonadaceae</taxon>
        <taxon>Sphingomonas</taxon>
    </lineage>
</organism>
<dbReference type="InterPro" id="IPR037079">
    <property type="entry name" value="AF2212/PG0164-like_sf"/>
</dbReference>
<accession>A0A6M4ASC3</accession>
<proteinExistence type="predicted"/>
<dbReference type="EMBL" id="CP053015">
    <property type="protein sequence ID" value="QJQ31967.1"/>
    <property type="molecule type" value="Genomic_DNA"/>
</dbReference>
<dbReference type="AlphaFoldDB" id="A0A6M4ASC3"/>
<dbReference type="InterPro" id="IPR015018">
    <property type="entry name" value="DUF1905"/>
</dbReference>
<sequence length="133" mass="14013">MTSRPTDPELARFLREELGVDAEPLAAPQAGWQVNGIVRVWRPAGTSAGETPSAWYFLPISGEVAEVIRAATRGRTGGFGSVKVSATIGATSWQTSIFSSKDIGGYLLPLKAAVRKAEGLEEGAAVEAMLRPA</sequence>
<keyword evidence="2" id="KW-1185">Reference proteome</keyword>
<protein>
    <submittedName>
        <fullName evidence="1">DUF1905 domain-containing protein</fullName>
    </submittedName>
</protein>
<name>A0A6M4ASC3_9SPHN</name>
<gene>
    <name evidence="1" type="ORF">GV829_05460</name>
</gene>
<dbReference type="RefSeq" id="WP_169944664.1">
    <property type="nucleotide sequence ID" value="NZ_CP053015.1"/>
</dbReference>
<evidence type="ECO:0000313" key="1">
    <source>
        <dbReference type="EMBL" id="QJQ31967.1"/>
    </source>
</evidence>
<dbReference type="SUPFAM" id="SSF141694">
    <property type="entry name" value="AF2212/PG0164-like"/>
    <property type="match status" value="1"/>
</dbReference>
<dbReference type="Proteomes" id="UP000503018">
    <property type="component" value="Chromosome"/>
</dbReference>
<evidence type="ECO:0000313" key="2">
    <source>
        <dbReference type="Proteomes" id="UP000503018"/>
    </source>
</evidence>
<dbReference type="KEGG" id="slan:GV829_05460"/>
<dbReference type="Gene3D" id="2.40.30.100">
    <property type="entry name" value="AF2212/PG0164-like"/>
    <property type="match status" value="1"/>
</dbReference>
<reference evidence="1 2" key="1">
    <citation type="submission" date="2020-01" db="EMBL/GenBank/DDBJ databases">
        <title>Sphingomonas sp. strain CSW-10.</title>
        <authorList>
            <person name="Chen W.-M."/>
        </authorList>
    </citation>
    <scope>NUCLEOTIDE SEQUENCE [LARGE SCALE GENOMIC DNA]</scope>
    <source>
        <strain evidence="1 2">CSW-10</strain>
    </source>
</reference>